<reference evidence="6" key="1">
    <citation type="submission" date="2016-11" db="EMBL/GenBank/DDBJ databases">
        <authorList>
            <person name="Varghese N."/>
            <person name="Submissions S."/>
        </authorList>
    </citation>
    <scope>NUCLEOTIDE SEQUENCE [LARGE SCALE GENOMIC DNA]</scope>
    <source>
        <strain evidence="6">DSM 9756</strain>
    </source>
</reference>
<dbReference type="STRING" id="1121391.SAMN02745206_00030"/>
<dbReference type="PROSITE" id="PS51786">
    <property type="entry name" value="LON_PROTEOLYTIC"/>
    <property type="match status" value="1"/>
</dbReference>
<evidence type="ECO:0000256" key="2">
    <source>
        <dbReference type="ARBA" id="ARBA00022825"/>
    </source>
</evidence>
<dbReference type="SUPFAM" id="SSF52540">
    <property type="entry name" value="P-loop containing nucleoside triphosphate hydrolases"/>
    <property type="match status" value="1"/>
</dbReference>
<dbReference type="SMART" id="SM00382">
    <property type="entry name" value="AAA"/>
    <property type="match status" value="1"/>
</dbReference>
<feature type="active site" evidence="3">
    <location>
        <position position="840"/>
    </location>
</feature>
<dbReference type="InterPro" id="IPR008269">
    <property type="entry name" value="Lon_proteolytic"/>
</dbReference>
<dbReference type="GO" id="GO:0004176">
    <property type="term" value="F:ATP-dependent peptidase activity"/>
    <property type="evidence" value="ECO:0007669"/>
    <property type="project" value="UniProtKB-UniRule"/>
</dbReference>
<dbReference type="GO" id="GO:0006508">
    <property type="term" value="P:proteolysis"/>
    <property type="evidence" value="ECO:0007669"/>
    <property type="project" value="UniProtKB-KW"/>
</dbReference>
<comment type="catalytic activity">
    <reaction evidence="3">
        <text>Hydrolysis of proteins in presence of ATP.</text>
        <dbReference type="EC" id="3.4.21.53"/>
    </reaction>
</comment>
<dbReference type="Gene3D" id="3.30.230.10">
    <property type="match status" value="1"/>
</dbReference>
<dbReference type="InterPro" id="IPR003593">
    <property type="entry name" value="AAA+_ATPase"/>
</dbReference>
<dbReference type="OrthoDB" id="5476483at2"/>
<keyword evidence="1 3" id="KW-0645">Protease</keyword>
<evidence type="ECO:0000313" key="6">
    <source>
        <dbReference type="Proteomes" id="UP000184076"/>
    </source>
</evidence>
<dbReference type="GO" id="GO:0005524">
    <property type="term" value="F:ATP binding"/>
    <property type="evidence" value="ECO:0007669"/>
    <property type="project" value="InterPro"/>
</dbReference>
<feature type="active site" evidence="3">
    <location>
        <position position="797"/>
    </location>
</feature>
<dbReference type="GO" id="GO:0016887">
    <property type="term" value="F:ATP hydrolysis activity"/>
    <property type="evidence" value="ECO:0007669"/>
    <property type="project" value="InterPro"/>
</dbReference>
<evidence type="ECO:0000256" key="1">
    <source>
        <dbReference type="ARBA" id="ARBA00022670"/>
    </source>
</evidence>
<feature type="domain" description="Lon proteolytic" evidence="4">
    <location>
        <begin position="697"/>
        <end position="916"/>
    </location>
</feature>
<dbReference type="InterPro" id="IPR027417">
    <property type="entry name" value="P-loop_NTPase"/>
</dbReference>
<dbReference type="InterPro" id="IPR020568">
    <property type="entry name" value="Ribosomal_Su5_D2-typ_SF"/>
</dbReference>
<dbReference type="PRINTS" id="PR00830">
    <property type="entry name" value="ENDOLAPTASE"/>
</dbReference>
<dbReference type="AlphaFoldDB" id="A0A1M4SA50"/>
<sequence>MFPMSFERQILEGLPYPDDEAVQRVTKLLFSLVESKIIPDFRTRRGTDSRQAARLTSKIQIQRLEDEERTIAPLSLLLKRQDMRVIALHERLFDYLVFVLPTDSRGLMSEGGTEERKVLAFAQFVLRHQVEHCLYPEASEADVIRSDVAFALEMAQEDPTFYRLLTAILSDEMVGLRGGDYLVLFDAARKNAALEPHIYRMTQRAAGWVADLPENLFQETLVTLGLDCRARALGECWNRSRLTSLSLLERSGFVRKMASGFQAVLKDNQEKAFDTFSAFKDRWGLMGLFHELGIPQDKMEGKDPAGLFHIFSDRIKEFLKSTEPGVKAPVPAAPLPLAPEAAGTKSLRDRIEDAKKDPAFPPQVIELIEKNKTHAVGHSGAKYSELIETLLAIPWKKIRPITVSPQEFEEGLHRTHYGLERPKDRVCDFFANLIRRYRRFDPDDAGSWQRTGSAFLFVGPPGVGKTSLAISMAQNLGIPYHKISLGGMRDESDLRGHGFTYEGSKPGAIVQGLIKMGCMNGMFILDEADKTEKFAIATLLEILDPEQNHLFHDKYTQTTVDIDLSNCHFVLTANTLETVPPPVVNRCEVVFLDRYSVEEKVAIARRHLIGRVRRRYDIREDEIAFDPDEERELIAHLVREYTHEPGVRELERLLRTLFFRIQRKELDAEAPKPILITRRKIKEYLDTPSRPWKINEEDRVGEMLALGVNVERGLGSIIPIQATRIHIGAKVPLESPTGYLSLVHATGNIEKVMDESRKVATTGILYCAEDLGIDAEAMGDPIHLHFMGGSTPKDGPSAGGAIALALASTLSGRAVRRDVAMTGEIDTQGRITAVGGIAIKLEAAVDAGCTTFILPTKNLTGDDSIDRLPSALKKELQILTYDQWAGVHEPFQYGRHVLQVVAVDHVVQAAHIAFLDPGELERTCGTLLPLADAVREVLADPGAVHSRRLTALFVKNPDEIPVEMIRRLQENGRRCLVLCWEEDREELETHLRRVGVPADLEPLDRREGLSQALARSSAAAATRGVDIVAPYFFLVRDGILSQDSTNAPPISDVRFFANNYAVQKVKIKGSKAALNTAWILASVLPEDLLRTVPCLGLLERVWCADLAFIAEKYRLDVKRAQQILNRTLARWFKECFPETDWEVMFCSIDTH</sequence>
<dbReference type="GO" id="GO:0004252">
    <property type="term" value="F:serine-type endopeptidase activity"/>
    <property type="evidence" value="ECO:0007669"/>
    <property type="project" value="UniProtKB-UniRule"/>
</dbReference>
<keyword evidence="6" id="KW-1185">Reference proteome</keyword>
<dbReference type="Gene3D" id="1.10.8.60">
    <property type="match status" value="1"/>
</dbReference>
<name>A0A1M4SA50_9BACT</name>
<dbReference type="PANTHER" id="PTHR10046">
    <property type="entry name" value="ATP DEPENDENT LON PROTEASE FAMILY MEMBER"/>
    <property type="match status" value="1"/>
</dbReference>
<dbReference type="RefSeq" id="WP_073035784.1">
    <property type="nucleotide sequence ID" value="NZ_FQVB01000003.1"/>
</dbReference>
<evidence type="ECO:0000259" key="4">
    <source>
        <dbReference type="PROSITE" id="PS51786"/>
    </source>
</evidence>
<keyword evidence="3" id="KW-0378">Hydrolase</keyword>
<dbReference type="Gene3D" id="3.40.50.300">
    <property type="entry name" value="P-loop containing nucleotide triphosphate hydrolases"/>
    <property type="match status" value="1"/>
</dbReference>
<dbReference type="Pfam" id="PF00004">
    <property type="entry name" value="AAA"/>
    <property type="match status" value="1"/>
</dbReference>
<accession>A0A1M4SA50</accession>
<dbReference type="InterPro" id="IPR003959">
    <property type="entry name" value="ATPase_AAA_core"/>
</dbReference>
<proteinExistence type="inferred from homology"/>
<dbReference type="InterPro" id="IPR027065">
    <property type="entry name" value="Lon_Prtase"/>
</dbReference>
<dbReference type="EC" id="3.4.21.53" evidence="3"/>
<evidence type="ECO:0000256" key="3">
    <source>
        <dbReference type="PROSITE-ProRule" id="PRU01122"/>
    </source>
</evidence>
<dbReference type="Pfam" id="PF05362">
    <property type="entry name" value="Lon_C"/>
    <property type="match status" value="1"/>
</dbReference>
<organism evidence="5 6">
    <name type="scientific">Desulfacinum infernum DSM 9756</name>
    <dbReference type="NCBI Taxonomy" id="1121391"/>
    <lineage>
        <taxon>Bacteria</taxon>
        <taxon>Pseudomonadati</taxon>
        <taxon>Thermodesulfobacteriota</taxon>
        <taxon>Syntrophobacteria</taxon>
        <taxon>Syntrophobacterales</taxon>
        <taxon>Syntrophobacteraceae</taxon>
        <taxon>Desulfacinum</taxon>
    </lineage>
</organism>
<gene>
    <name evidence="5" type="ORF">SAMN02745206_00030</name>
</gene>
<evidence type="ECO:0000313" key="5">
    <source>
        <dbReference type="EMBL" id="SHE28927.1"/>
    </source>
</evidence>
<comment type="similarity">
    <text evidence="3">Belongs to the peptidase S16 family.</text>
</comment>
<dbReference type="EMBL" id="FQVB01000003">
    <property type="protein sequence ID" value="SHE28927.1"/>
    <property type="molecule type" value="Genomic_DNA"/>
</dbReference>
<dbReference type="SUPFAM" id="SSF54211">
    <property type="entry name" value="Ribosomal protein S5 domain 2-like"/>
    <property type="match status" value="1"/>
</dbReference>
<keyword evidence="2 3" id="KW-0720">Serine protease</keyword>
<dbReference type="InterPro" id="IPR014721">
    <property type="entry name" value="Ribsml_uS5_D2-typ_fold_subgr"/>
</dbReference>
<dbReference type="Proteomes" id="UP000184076">
    <property type="component" value="Unassembled WGS sequence"/>
</dbReference>
<protein>
    <recommendedName>
        <fullName evidence="3">endopeptidase La</fullName>
        <ecNumber evidence="3">3.4.21.53</ecNumber>
    </recommendedName>
</protein>
<dbReference type="GO" id="GO:0030163">
    <property type="term" value="P:protein catabolic process"/>
    <property type="evidence" value="ECO:0007669"/>
    <property type="project" value="InterPro"/>
</dbReference>